<evidence type="ECO:0000259" key="3">
    <source>
        <dbReference type="SMART" id="SM00822"/>
    </source>
</evidence>
<dbReference type="InterPro" id="IPR057326">
    <property type="entry name" value="KR_dom"/>
</dbReference>
<organism evidence="4 5">
    <name type="scientific">Pseudorhizobium flavum</name>
    <dbReference type="NCBI Taxonomy" id="1335061"/>
    <lineage>
        <taxon>Bacteria</taxon>
        <taxon>Pseudomonadati</taxon>
        <taxon>Pseudomonadota</taxon>
        <taxon>Alphaproteobacteria</taxon>
        <taxon>Hyphomicrobiales</taxon>
        <taxon>Rhizobiaceae</taxon>
        <taxon>Rhizobium/Agrobacterium group</taxon>
        <taxon>Pseudorhizobium</taxon>
    </lineage>
</organism>
<dbReference type="CDD" id="cd05362">
    <property type="entry name" value="THN_reductase-like_SDR_c"/>
    <property type="match status" value="1"/>
</dbReference>
<dbReference type="EMBL" id="JACHEJ010000006">
    <property type="protein sequence ID" value="MBB6180709.1"/>
    <property type="molecule type" value="Genomic_DNA"/>
</dbReference>
<keyword evidence="2 4" id="KW-0560">Oxidoreductase</keyword>
<dbReference type="Proteomes" id="UP000535501">
    <property type="component" value="Unassembled WGS sequence"/>
</dbReference>
<dbReference type="PANTHER" id="PTHR48107:SF7">
    <property type="entry name" value="RE15974P"/>
    <property type="match status" value="1"/>
</dbReference>
<comment type="similarity">
    <text evidence="1">Belongs to the short-chain dehydrogenases/reductases (SDR) family.</text>
</comment>
<dbReference type="InterPro" id="IPR020904">
    <property type="entry name" value="Sc_DH/Rdtase_CS"/>
</dbReference>
<proteinExistence type="inferred from homology"/>
<dbReference type="Gene3D" id="3.40.50.720">
    <property type="entry name" value="NAD(P)-binding Rossmann-like Domain"/>
    <property type="match status" value="1"/>
</dbReference>
<evidence type="ECO:0000313" key="4">
    <source>
        <dbReference type="EMBL" id="MBB6180709.1"/>
    </source>
</evidence>
<dbReference type="FunFam" id="3.40.50.720:FF:000084">
    <property type="entry name" value="Short-chain dehydrogenase reductase"/>
    <property type="match status" value="1"/>
</dbReference>
<dbReference type="PRINTS" id="PR00080">
    <property type="entry name" value="SDRFAMILY"/>
</dbReference>
<dbReference type="GO" id="GO:0004316">
    <property type="term" value="F:3-oxoacyl-[acyl-carrier-protein] reductase (NADPH) activity"/>
    <property type="evidence" value="ECO:0007669"/>
    <property type="project" value="UniProtKB-EC"/>
</dbReference>
<dbReference type="SUPFAM" id="SSF51735">
    <property type="entry name" value="NAD(P)-binding Rossmann-fold domains"/>
    <property type="match status" value="1"/>
</dbReference>
<gene>
    <name evidence="4" type="ORF">HNQ75_002691</name>
</gene>
<dbReference type="Pfam" id="PF13561">
    <property type="entry name" value="adh_short_C2"/>
    <property type="match status" value="1"/>
</dbReference>
<keyword evidence="5" id="KW-1185">Reference proteome</keyword>
<comment type="caution">
    <text evidence="4">The sequence shown here is derived from an EMBL/GenBank/DDBJ whole genome shotgun (WGS) entry which is preliminary data.</text>
</comment>
<name>A0A7X0DF20_9HYPH</name>
<dbReference type="PROSITE" id="PS00061">
    <property type="entry name" value="ADH_SHORT"/>
    <property type="match status" value="1"/>
</dbReference>
<dbReference type="SMART" id="SM00822">
    <property type="entry name" value="PKS_KR"/>
    <property type="match status" value="1"/>
</dbReference>
<reference evidence="4 5" key="1">
    <citation type="submission" date="2020-08" db="EMBL/GenBank/DDBJ databases">
        <title>Genomic Encyclopedia of Type Strains, Phase IV (KMG-IV): sequencing the most valuable type-strain genomes for metagenomic binning, comparative biology and taxonomic classification.</title>
        <authorList>
            <person name="Goeker M."/>
        </authorList>
    </citation>
    <scope>NUCLEOTIDE SEQUENCE [LARGE SCALE GENOMIC DNA]</scope>
    <source>
        <strain evidence="4 5">DSM 102134</strain>
    </source>
</reference>
<accession>A0A7X0DF20</accession>
<dbReference type="EC" id="1.1.1.100" evidence="4"/>
<feature type="domain" description="Ketoreductase" evidence="3">
    <location>
        <begin position="7"/>
        <end position="185"/>
    </location>
</feature>
<dbReference type="AlphaFoldDB" id="A0A7X0DF20"/>
<evidence type="ECO:0000256" key="1">
    <source>
        <dbReference type="ARBA" id="ARBA00006484"/>
    </source>
</evidence>
<sequence length="246" mass="25290">MTHTEQHVAIVTGASKGIGRAAAIRLAADGFAVIVNYSSSPAAADEVVAEIEAAGGKALAVQADVSTSAGIAALFDAAEQHFGGTDVLVNNAGVMTLIPLTEMDDATFERHIAVNLTGTFYGIREAGRRLRDGGRIINFSSSVIGAYGPRYGGYAASKGGVEAMTHVASKELGSRGITVNAVAPGPVETEMFMHGKSEELVQSIVRGIPLGRLGQPDDIAPVVSFLASPEGGWVNGQVLRANGGML</sequence>
<dbReference type="RefSeq" id="WP_077549727.1">
    <property type="nucleotide sequence ID" value="NZ_CANLQM010000001.1"/>
</dbReference>
<dbReference type="PANTHER" id="PTHR48107">
    <property type="entry name" value="NADPH-DEPENDENT ALDEHYDE REDUCTASE-LIKE PROTEIN, CHLOROPLASTIC-RELATED"/>
    <property type="match status" value="1"/>
</dbReference>
<dbReference type="PRINTS" id="PR00081">
    <property type="entry name" value="GDHRDH"/>
</dbReference>
<evidence type="ECO:0000256" key="2">
    <source>
        <dbReference type="ARBA" id="ARBA00023002"/>
    </source>
</evidence>
<protein>
    <submittedName>
        <fullName evidence="4">3-oxoacyl-[acyl-carrier protein] reductase</fullName>
        <ecNumber evidence="4">1.1.1.100</ecNumber>
    </submittedName>
</protein>
<dbReference type="InterPro" id="IPR036291">
    <property type="entry name" value="NAD(P)-bd_dom_sf"/>
</dbReference>
<evidence type="ECO:0000313" key="5">
    <source>
        <dbReference type="Proteomes" id="UP000535501"/>
    </source>
</evidence>
<dbReference type="InterPro" id="IPR002347">
    <property type="entry name" value="SDR_fam"/>
</dbReference>